<dbReference type="SUPFAM" id="SSF103506">
    <property type="entry name" value="Mitochondrial carrier"/>
    <property type="match status" value="1"/>
</dbReference>
<evidence type="ECO:0000256" key="3">
    <source>
        <dbReference type="ARBA" id="ARBA00022448"/>
    </source>
</evidence>
<comment type="subcellular location">
    <subcellularLocation>
        <location evidence="1">Mitochondrion membrane</location>
        <topology evidence="1">Multi-pass membrane protein</topology>
    </subcellularLocation>
</comment>
<dbReference type="PROSITE" id="PS50920">
    <property type="entry name" value="SOLCAR"/>
    <property type="match status" value="3"/>
</dbReference>
<dbReference type="Pfam" id="PF00153">
    <property type="entry name" value="Mito_carr"/>
    <property type="match status" value="3"/>
</dbReference>
<comment type="similarity">
    <text evidence="2 10">Belongs to the mitochondrial carrier (TC 2.A.29) family.</text>
</comment>
<dbReference type="STRING" id="154538.A0A1M2VJY9"/>
<feature type="repeat" description="Solcar" evidence="9">
    <location>
        <begin position="11"/>
        <end position="101"/>
    </location>
</feature>
<proteinExistence type="inferred from homology"/>
<dbReference type="OrthoDB" id="204711at2759"/>
<comment type="caution">
    <text evidence="11">The sequence shown here is derived from an EMBL/GenBank/DDBJ whole genome shotgun (WGS) entry which is preliminary data.</text>
</comment>
<dbReference type="InterPro" id="IPR002067">
    <property type="entry name" value="MCP"/>
</dbReference>
<feature type="repeat" description="Solcar" evidence="9">
    <location>
        <begin position="215"/>
        <end position="329"/>
    </location>
</feature>
<evidence type="ECO:0000313" key="12">
    <source>
        <dbReference type="Proteomes" id="UP000184267"/>
    </source>
</evidence>
<evidence type="ECO:0000256" key="9">
    <source>
        <dbReference type="PROSITE-ProRule" id="PRU00282"/>
    </source>
</evidence>
<evidence type="ECO:0000256" key="2">
    <source>
        <dbReference type="ARBA" id="ARBA00006375"/>
    </source>
</evidence>
<dbReference type="OMA" id="KDWYKGG"/>
<evidence type="ECO:0000313" key="11">
    <source>
        <dbReference type="EMBL" id="OJT07876.1"/>
    </source>
</evidence>
<dbReference type="PANTHER" id="PTHR45788:SF2">
    <property type="entry name" value="SUCCINATE_FUMARATE MITOCHONDRIAL TRANSPORTER"/>
    <property type="match status" value="1"/>
</dbReference>
<evidence type="ECO:0000256" key="8">
    <source>
        <dbReference type="ARBA" id="ARBA00023136"/>
    </source>
</evidence>
<sequence>MASRSADKKPVGFATQLTAGGIAGAMEALCCQPLDTIKVRMQLSRSGRAPGTKARGFIATGAMIVRRETPLALYKGLGAVLSGIVPKMAIRFASFEKYKALLADKSTGQTAVGNIFIAGLGAGVTEAVLVVTPMEVVKIRLQAQQHSLADPLEAPRYRNAGHAVYAIVREEGFGALYRGVSLTALRQATNQGANFTAYQELKKAAHRWQPDLVDLPSWQHMGIGLISGAMGPFSNAPIDTIKTREFPLPSLVDLCVWKGILTARWRHTGLQKAEALPGQSAFQRIAAIARDMWRQEGVSSFYKGITPRVLRVAPGQAIVFAVYERVRRSMETLQGSSEDRIHSE</sequence>
<dbReference type="InterPro" id="IPR049563">
    <property type="entry name" value="TXTP-like"/>
</dbReference>
<name>A0A1M2VJY9_TRAPU</name>
<dbReference type="InterPro" id="IPR023395">
    <property type="entry name" value="MCP_dom_sf"/>
</dbReference>
<dbReference type="Proteomes" id="UP000184267">
    <property type="component" value="Unassembled WGS sequence"/>
</dbReference>
<keyword evidence="3 10" id="KW-0813">Transport</keyword>
<keyword evidence="6" id="KW-1133">Transmembrane helix</keyword>
<dbReference type="AlphaFoldDB" id="A0A1M2VJY9"/>
<dbReference type="Gene3D" id="1.50.40.10">
    <property type="entry name" value="Mitochondrial carrier domain"/>
    <property type="match status" value="1"/>
</dbReference>
<dbReference type="PRINTS" id="PR00926">
    <property type="entry name" value="MITOCARRIER"/>
</dbReference>
<evidence type="ECO:0000256" key="4">
    <source>
        <dbReference type="ARBA" id="ARBA00022692"/>
    </source>
</evidence>
<dbReference type="PANTHER" id="PTHR45788">
    <property type="entry name" value="SUCCINATE/FUMARATE MITOCHONDRIAL TRANSPORTER-RELATED"/>
    <property type="match status" value="1"/>
</dbReference>
<dbReference type="InterPro" id="IPR018108">
    <property type="entry name" value="MCP_transmembrane"/>
</dbReference>
<keyword evidence="5" id="KW-0677">Repeat</keyword>
<dbReference type="GO" id="GO:0005469">
    <property type="term" value="F:succinate:fumarate antiporter activity"/>
    <property type="evidence" value="ECO:0007669"/>
    <property type="project" value="TreeGrafter"/>
</dbReference>
<organism evidence="11 12">
    <name type="scientific">Trametes pubescens</name>
    <name type="common">White-rot fungus</name>
    <dbReference type="NCBI Taxonomy" id="154538"/>
    <lineage>
        <taxon>Eukaryota</taxon>
        <taxon>Fungi</taxon>
        <taxon>Dikarya</taxon>
        <taxon>Basidiomycota</taxon>
        <taxon>Agaricomycotina</taxon>
        <taxon>Agaricomycetes</taxon>
        <taxon>Polyporales</taxon>
        <taxon>Polyporaceae</taxon>
        <taxon>Trametes</taxon>
    </lineage>
</organism>
<evidence type="ECO:0000256" key="7">
    <source>
        <dbReference type="ARBA" id="ARBA00023128"/>
    </source>
</evidence>
<feature type="repeat" description="Solcar" evidence="9">
    <location>
        <begin position="113"/>
        <end position="204"/>
    </location>
</feature>
<protein>
    <submittedName>
        <fullName evidence="11">Succinate/fumarate mitochondrial transporter</fullName>
    </submittedName>
</protein>
<keyword evidence="4 9" id="KW-0812">Transmembrane</keyword>
<keyword evidence="8 9" id="KW-0472">Membrane</keyword>
<accession>A0A1M2VJY9</accession>
<keyword evidence="7" id="KW-0496">Mitochondrion</keyword>
<evidence type="ECO:0000256" key="1">
    <source>
        <dbReference type="ARBA" id="ARBA00004225"/>
    </source>
</evidence>
<evidence type="ECO:0000256" key="6">
    <source>
        <dbReference type="ARBA" id="ARBA00022989"/>
    </source>
</evidence>
<reference evidence="11 12" key="1">
    <citation type="submission" date="2016-10" db="EMBL/GenBank/DDBJ databases">
        <title>Genome sequence of the basidiomycete white-rot fungus Trametes pubescens.</title>
        <authorList>
            <person name="Makela M.R."/>
            <person name="Granchi Z."/>
            <person name="Peng M."/>
            <person name="De Vries R.P."/>
            <person name="Grigoriev I."/>
            <person name="Riley R."/>
            <person name="Hilden K."/>
        </authorList>
    </citation>
    <scope>NUCLEOTIDE SEQUENCE [LARGE SCALE GENOMIC DNA]</scope>
    <source>
        <strain evidence="11 12">FBCC735</strain>
    </source>
</reference>
<gene>
    <name evidence="11" type="ORF">TRAPUB_1226</name>
</gene>
<dbReference type="EMBL" id="MNAD01001111">
    <property type="protein sequence ID" value="OJT07876.1"/>
    <property type="molecule type" value="Genomic_DNA"/>
</dbReference>
<evidence type="ECO:0000256" key="10">
    <source>
        <dbReference type="RuleBase" id="RU000488"/>
    </source>
</evidence>
<evidence type="ECO:0000256" key="5">
    <source>
        <dbReference type="ARBA" id="ARBA00022737"/>
    </source>
</evidence>
<keyword evidence="12" id="KW-1185">Reference proteome</keyword>
<dbReference type="GO" id="GO:0031966">
    <property type="term" value="C:mitochondrial membrane"/>
    <property type="evidence" value="ECO:0007669"/>
    <property type="project" value="UniProtKB-SubCell"/>
</dbReference>